<organism evidence="3 4">
    <name type="scientific">Heligmosomoides polygyrus</name>
    <name type="common">Parasitic roundworm</name>
    <dbReference type="NCBI Taxonomy" id="6339"/>
    <lineage>
        <taxon>Eukaryota</taxon>
        <taxon>Metazoa</taxon>
        <taxon>Ecdysozoa</taxon>
        <taxon>Nematoda</taxon>
        <taxon>Chromadorea</taxon>
        <taxon>Rhabditida</taxon>
        <taxon>Rhabditina</taxon>
        <taxon>Rhabditomorpha</taxon>
        <taxon>Strongyloidea</taxon>
        <taxon>Heligmosomidae</taxon>
        <taxon>Heligmosomoides</taxon>
    </lineage>
</organism>
<accession>A0A183G3J2</accession>
<reference evidence="4" key="2">
    <citation type="submission" date="2019-09" db="UniProtKB">
        <authorList>
            <consortium name="WormBaseParasite"/>
        </authorList>
    </citation>
    <scope>IDENTIFICATION</scope>
</reference>
<dbReference type="AlphaFoldDB" id="A0A183G3J2"/>
<dbReference type="EMBL" id="UZAH01029149">
    <property type="protein sequence ID" value="VDP04519.1"/>
    <property type="molecule type" value="Genomic_DNA"/>
</dbReference>
<keyword evidence="3" id="KW-1185">Reference proteome</keyword>
<protein>
    <submittedName>
        <fullName evidence="4">DUF2958 domain-containing protein</fullName>
    </submittedName>
</protein>
<dbReference type="WBParaSite" id="HPBE_0001597401-mRNA-1">
    <property type="protein sequence ID" value="HPBE_0001597401-mRNA-1"/>
    <property type="gene ID" value="HPBE_0001597401"/>
</dbReference>
<reference evidence="2 3" key="1">
    <citation type="submission" date="2018-11" db="EMBL/GenBank/DDBJ databases">
        <authorList>
            <consortium name="Pathogen Informatics"/>
        </authorList>
    </citation>
    <scope>NUCLEOTIDE SEQUENCE [LARGE SCALE GENOMIC DNA]</scope>
</reference>
<feature type="coiled-coil region" evidence="1">
    <location>
        <begin position="7"/>
        <end position="34"/>
    </location>
</feature>
<accession>A0A3P8DWY2</accession>
<keyword evidence="1" id="KW-0175">Coiled coil</keyword>
<evidence type="ECO:0000313" key="3">
    <source>
        <dbReference type="Proteomes" id="UP000050761"/>
    </source>
</evidence>
<proteinExistence type="predicted"/>
<evidence type="ECO:0000313" key="2">
    <source>
        <dbReference type="EMBL" id="VDP04519.1"/>
    </source>
</evidence>
<sequence length="50" mass="5763">MKKIQANKKKQKEIEAAERLAAGVIAEREERENEPRNLLATEDDIPILFN</sequence>
<evidence type="ECO:0000313" key="4">
    <source>
        <dbReference type="WBParaSite" id="HPBE_0001597401-mRNA-1"/>
    </source>
</evidence>
<evidence type="ECO:0000256" key="1">
    <source>
        <dbReference type="SAM" id="Coils"/>
    </source>
</evidence>
<gene>
    <name evidence="2" type="ORF">HPBE_LOCUS15973</name>
</gene>
<name>A0A183G3J2_HELPZ</name>
<dbReference type="Proteomes" id="UP000050761">
    <property type="component" value="Unassembled WGS sequence"/>
</dbReference>